<dbReference type="Pfam" id="PF04364">
    <property type="entry name" value="DNA_pol3_chi"/>
    <property type="match status" value="1"/>
</dbReference>
<comment type="caution">
    <text evidence="1">The sequence shown here is derived from an EMBL/GenBank/DDBJ whole genome shotgun (WGS) entry which is preliminary data.</text>
</comment>
<protein>
    <submittedName>
        <fullName evidence="1">DNA polymerase III subunit chi</fullName>
    </submittedName>
</protein>
<dbReference type="InterPro" id="IPR036768">
    <property type="entry name" value="PolIII_chi_sf"/>
</dbReference>
<sequence length="147" mass="16295">MTDVFFYHLTRQPLDKALPALLEKCLERNWKVVVQAAQPERISALDDALWTFSDESFLPHGSGGDGRDETVWLTTSEANPNGAAVRVLVDGAEPPDLGAYERALVMFDGHDGEALDAARAQWKALKAAGHAVTYWKQSDDGRWKREA</sequence>
<dbReference type="InterPro" id="IPR007459">
    <property type="entry name" value="DNA_pol3_chi"/>
</dbReference>
<evidence type="ECO:0000313" key="2">
    <source>
        <dbReference type="Proteomes" id="UP000249577"/>
    </source>
</evidence>
<dbReference type="GO" id="GO:0003677">
    <property type="term" value="F:DNA binding"/>
    <property type="evidence" value="ECO:0007669"/>
    <property type="project" value="InterPro"/>
</dbReference>
<dbReference type="PANTHER" id="PTHR38767:SF1">
    <property type="entry name" value="DNA POLYMERASE III SUBUNIT CHI"/>
    <property type="match status" value="1"/>
</dbReference>
<dbReference type="SUPFAM" id="SSF102400">
    <property type="entry name" value="DNA polymerase III chi subunit"/>
    <property type="match status" value="1"/>
</dbReference>
<evidence type="ECO:0000313" key="1">
    <source>
        <dbReference type="EMBL" id="PZQ18065.1"/>
    </source>
</evidence>
<reference evidence="1 2" key="1">
    <citation type="submission" date="2017-08" db="EMBL/GenBank/DDBJ databases">
        <title>Infants hospitalized years apart are colonized by the same room-sourced microbial strains.</title>
        <authorList>
            <person name="Brooks B."/>
            <person name="Olm M.R."/>
            <person name="Firek B.A."/>
            <person name="Baker R."/>
            <person name="Thomas B.C."/>
            <person name="Morowitz M.J."/>
            <person name="Banfield J.F."/>
        </authorList>
    </citation>
    <scope>NUCLEOTIDE SEQUENCE [LARGE SCALE GENOMIC DNA]</scope>
    <source>
        <strain evidence="1">S2_005_003_R2_43</strain>
    </source>
</reference>
<dbReference type="Proteomes" id="UP000249577">
    <property type="component" value="Unassembled WGS sequence"/>
</dbReference>
<dbReference type="NCBIfam" id="NF004347">
    <property type="entry name" value="PRK05728.1-4"/>
    <property type="match status" value="1"/>
</dbReference>
<organism evidence="1 2">
    <name type="scientific">Ancylobacter novellus</name>
    <name type="common">Thiobacillus novellus</name>
    <dbReference type="NCBI Taxonomy" id="921"/>
    <lineage>
        <taxon>Bacteria</taxon>
        <taxon>Pseudomonadati</taxon>
        <taxon>Pseudomonadota</taxon>
        <taxon>Alphaproteobacteria</taxon>
        <taxon>Hyphomicrobiales</taxon>
        <taxon>Xanthobacteraceae</taxon>
        <taxon>Ancylobacter</taxon>
    </lineage>
</organism>
<gene>
    <name evidence="1" type="ORF">DI565_04975</name>
</gene>
<accession>A0A2W5KTA1</accession>
<dbReference type="AlphaFoldDB" id="A0A2W5KTA1"/>
<dbReference type="PANTHER" id="PTHR38767">
    <property type="entry name" value="DNA POLYMERASE III SUBUNIT CHI"/>
    <property type="match status" value="1"/>
</dbReference>
<proteinExistence type="predicted"/>
<dbReference type="GO" id="GO:0032298">
    <property type="term" value="P:positive regulation of DNA-templated DNA replication initiation"/>
    <property type="evidence" value="ECO:0007669"/>
    <property type="project" value="TreeGrafter"/>
</dbReference>
<dbReference type="EMBL" id="QFPN01000002">
    <property type="protein sequence ID" value="PZQ18065.1"/>
    <property type="molecule type" value="Genomic_DNA"/>
</dbReference>
<dbReference type="GO" id="GO:0003887">
    <property type="term" value="F:DNA-directed DNA polymerase activity"/>
    <property type="evidence" value="ECO:0007669"/>
    <property type="project" value="InterPro"/>
</dbReference>
<name>A0A2W5KTA1_ANCNO</name>
<dbReference type="Gene3D" id="3.40.50.10110">
    <property type="entry name" value="DNA polymerase III subunit chi"/>
    <property type="match status" value="1"/>
</dbReference>
<dbReference type="GO" id="GO:0006260">
    <property type="term" value="P:DNA replication"/>
    <property type="evidence" value="ECO:0007669"/>
    <property type="project" value="InterPro"/>
</dbReference>